<dbReference type="Pfam" id="PF04828">
    <property type="entry name" value="GFA"/>
    <property type="match status" value="1"/>
</dbReference>
<dbReference type="PROSITE" id="PS51891">
    <property type="entry name" value="CENP_V_GFA"/>
    <property type="match status" value="1"/>
</dbReference>
<evidence type="ECO:0000313" key="6">
    <source>
        <dbReference type="EMBL" id="KAF4460998.1"/>
    </source>
</evidence>
<sequence>MEDSQVTLTARCLCNTHVFESTTRKSSLPLAASVCHCTSCRHLTGALCLVCALWPNENEDLSRLKRYSFSPNIDIFSCAKCSTQLFCRDVHTLVPEVLTGALDNTDKLIKYDRHIFVGDTKDGGSSIWFRKNVDGEPIKTWDQHANESKELLQPWPASPQNTLGQPVSPELVPIWCHCRGVQLYLESGHDLIGGTSKIPSNPPDPKTGKYITSLDACDSCRLCLGADLICWTFVPVDHILPSAEATSSDLRFHNMSELQDAFARKDARLGTLSIYKSSKNVVRYHCSSCSATLFYTEQGRPCQVDIAIGVLGHPSGARAEGLLSWDYSHVDHEEDARGGWREWLVKSALEAASTQTD</sequence>
<dbReference type="PANTHER" id="PTHR33337">
    <property type="entry name" value="GFA DOMAIN-CONTAINING PROTEIN"/>
    <property type="match status" value="1"/>
</dbReference>
<dbReference type="EMBL" id="JAADYS010001801">
    <property type="protein sequence ID" value="KAF4460998.1"/>
    <property type="molecule type" value="Genomic_DNA"/>
</dbReference>
<evidence type="ECO:0000256" key="3">
    <source>
        <dbReference type="ARBA" id="ARBA00022833"/>
    </source>
</evidence>
<dbReference type="SUPFAM" id="SSF51316">
    <property type="entry name" value="Mss4-like"/>
    <property type="match status" value="2"/>
</dbReference>
<keyword evidence="4" id="KW-0456">Lyase</keyword>
<dbReference type="GO" id="GO:0046872">
    <property type="term" value="F:metal ion binding"/>
    <property type="evidence" value="ECO:0007669"/>
    <property type="project" value="UniProtKB-KW"/>
</dbReference>
<evidence type="ECO:0000256" key="1">
    <source>
        <dbReference type="ARBA" id="ARBA00005495"/>
    </source>
</evidence>
<reference evidence="6 7" key="1">
    <citation type="submission" date="2020-01" db="EMBL/GenBank/DDBJ databases">
        <title>Identification and distribution of gene clusters putatively required for synthesis of sphingolipid metabolism inhibitors in phylogenetically diverse species of the filamentous fungus Fusarium.</title>
        <authorList>
            <person name="Kim H.-S."/>
            <person name="Busman M."/>
            <person name="Brown D.W."/>
            <person name="Divon H."/>
            <person name="Uhlig S."/>
            <person name="Proctor R.H."/>
        </authorList>
    </citation>
    <scope>NUCLEOTIDE SEQUENCE [LARGE SCALE GENOMIC DNA]</scope>
    <source>
        <strain evidence="6 7">NRRL 20459</strain>
    </source>
</reference>
<dbReference type="Gene3D" id="3.90.1590.10">
    <property type="entry name" value="glutathione-dependent formaldehyde- activating enzyme (gfa)"/>
    <property type="match status" value="2"/>
</dbReference>
<name>A0A8H4P868_9HYPO</name>
<evidence type="ECO:0000259" key="5">
    <source>
        <dbReference type="PROSITE" id="PS51891"/>
    </source>
</evidence>
<comment type="caution">
    <text evidence="6">The sequence shown here is derived from an EMBL/GenBank/DDBJ whole genome shotgun (WGS) entry which is preliminary data.</text>
</comment>
<protein>
    <submittedName>
        <fullName evidence="6">Duf636 domain-containing protein</fullName>
    </submittedName>
</protein>
<keyword evidence="7" id="KW-1185">Reference proteome</keyword>
<evidence type="ECO:0000256" key="2">
    <source>
        <dbReference type="ARBA" id="ARBA00022723"/>
    </source>
</evidence>
<keyword evidence="3" id="KW-0862">Zinc</keyword>
<dbReference type="InterPro" id="IPR006913">
    <property type="entry name" value="CENP-V/GFA"/>
</dbReference>
<dbReference type="InterPro" id="IPR011057">
    <property type="entry name" value="Mss4-like_sf"/>
</dbReference>
<keyword evidence="2" id="KW-0479">Metal-binding</keyword>
<dbReference type="Proteomes" id="UP000554235">
    <property type="component" value="Unassembled WGS sequence"/>
</dbReference>
<evidence type="ECO:0000313" key="7">
    <source>
        <dbReference type="Proteomes" id="UP000554235"/>
    </source>
</evidence>
<dbReference type="AlphaFoldDB" id="A0A8H4P868"/>
<comment type="similarity">
    <text evidence="1">Belongs to the Gfa family.</text>
</comment>
<organism evidence="6 7">
    <name type="scientific">Fusarium albosuccineum</name>
    <dbReference type="NCBI Taxonomy" id="1237068"/>
    <lineage>
        <taxon>Eukaryota</taxon>
        <taxon>Fungi</taxon>
        <taxon>Dikarya</taxon>
        <taxon>Ascomycota</taxon>
        <taxon>Pezizomycotina</taxon>
        <taxon>Sordariomycetes</taxon>
        <taxon>Hypocreomycetidae</taxon>
        <taxon>Hypocreales</taxon>
        <taxon>Nectriaceae</taxon>
        <taxon>Fusarium</taxon>
        <taxon>Fusarium decemcellulare species complex</taxon>
    </lineage>
</organism>
<feature type="domain" description="CENP-V/GFA" evidence="5">
    <location>
        <begin position="8"/>
        <end position="112"/>
    </location>
</feature>
<evidence type="ECO:0000256" key="4">
    <source>
        <dbReference type="ARBA" id="ARBA00023239"/>
    </source>
</evidence>
<dbReference type="GO" id="GO:0016846">
    <property type="term" value="F:carbon-sulfur lyase activity"/>
    <property type="evidence" value="ECO:0007669"/>
    <property type="project" value="InterPro"/>
</dbReference>
<accession>A0A8H4P868</accession>
<dbReference type="PANTHER" id="PTHR33337:SF31">
    <property type="entry name" value="DUF636 DOMAIN PROTEIN (AFU_ORTHOLOGUE AFUA_2G12650)"/>
    <property type="match status" value="1"/>
</dbReference>
<dbReference type="OrthoDB" id="5422068at2759"/>
<gene>
    <name evidence="6" type="ORF">FALBO_12209</name>
</gene>
<proteinExistence type="inferred from homology"/>